<evidence type="ECO:0000313" key="1">
    <source>
        <dbReference type="EMBL" id="MEK8051031.1"/>
    </source>
</evidence>
<dbReference type="Gene3D" id="3.90.850.10">
    <property type="entry name" value="Fumarylacetoacetase-like, C-terminal domain"/>
    <property type="match status" value="1"/>
</dbReference>
<name>A0ABU9CJH1_9BURK</name>
<gene>
    <name evidence="1" type="ORF">AACH10_12345</name>
</gene>
<dbReference type="PANTHER" id="PTHR30143:SF0">
    <property type="entry name" value="2-KETO-4-PENTENOATE HYDRATASE"/>
    <property type="match status" value="1"/>
</dbReference>
<organism evidence="1 2">
    <name type="scientific">Pseudaquabacterium inlustre</name>
    <dbReference type="NCBI Taxonomy" id="2984192"/>
    <lineage>
        <taxon>Bacteria</taxon>
        <taxon>Pseudomonadati</taxon>
        <taxon>Pseudomonadota</taxon>
        <taxon>Betaproteobacteria</taxon>
        <taxon>Burkholderiales</taxon>
        <taxon>Sphaerotilaceae</taxon>
        <taxon>Pseudaquabacterium</taxon>
    </lineage>
</organism>
<reference evidence="1 2" key="1">
    <citation type="submission" date="2024-04" db="EMBL/GenBank/DDBJ databases">
        <title>Novel species of the genus Ideonella isolated from streams.</title>
        <authorList>
            <person name="Lu H."/>
        </authorList>
    </citation>
    <scope>NUCLEOTIDE SEQUENCE [LARGE SCALE GENOMIC DNA]</scope>
    <source>
        <strain evidence="1 2">DXS22W</strain>
    </source>
</reference>
<comment type="caution">
    <text evidence="1">The sequence shown here is derived from an EMBL/GenBank/DDBJ whole genome shotgun (WGS) entry which is preliminary data.</text>
</comment>
<proteinExistence type="predicted"/>
<dbReference type="PANTHER" id="PTHR30143">
    <property type="entry name" value="ACID HYDRATASE"/>
    <property type="match status" value="1"/>
</dbReference>
<evidence type="ECO:0000313" key="2">
    <source>
        <dbReference type="Proteomes" id="UP001365405"/>
    </source>
</evidence>
<dbReference type="GO" id="GO:0016787">
    <property type="term" value="F:hydrolase activity"/>
    <property type="evidence" value="ECO:0007669"/>
    <property type="project" value="UniProtKB-KW"/>
</dbReference>
<sequence>MPPIDATATATAARLLWSARQAGTVIDQLPPDLRPHDLAAGHAIQAALPAVAGDAVVGWKIAATSTAGQQHIAVDGPLAGRILAGFVHPVGATLSLAGNRMRVLEPELAFRFGQALPPRAAPYSVDEVMAAVASLHPSFELPDSRYADFCAVGKAQLIADDACCGSFAFGEAAPEAWRTLDLAAHTVHATVRGADGTPRYERQGEGRALLGDPRTALTWLANELSALGVGLRAGDWASCGTCMVPLAIQPGDRVVADYGVLGRIEIGLAP</sequence>
<protein>
    <submittedName>
        <fullName evidence="1">Fumarylacetoacetate hydrolase family protein</fullName>
    </submittedName>
</protein>
<dbReference type="SUPFAM" id="SSF56529">
    <property type="entry name" value="FAH"/>
    <property type="match status" value="1"/>
</dbReference>
<keyword evidence="2" id="KW-1185">Reference proteome</keyword>
<dbReference type="InterPro" id="IPR050772">
    <property type="entry name" value="Hydratase-Decarb/MhpD_sf"/>
</dbReference>
<dbReference type="InterPro" id="IPR036663">
    <property type="entry name" value="Fumarylacetoacetase_C_sf"/>
</dbReference>
<dbReference type="RefSeq" id="WP_341410723.1">
    <property type="nucleotide sequence ID" value="NZ_JBBUTH010000007.1"/>
</dbReference>
<dbReference type="Proteomes" id="UP001365405">
    <property type="component" value="Unassembled WGS sequence"/>
</dbReference>
<dbReference type="EMBL" id="JBBUTH010000007">
    <property type="protein sequence ID" value="MEK8051031.1"/>
    <property type="molecule type" value="Genomic_DNA"/>
</dbReference>
<keyword evidence="1" id="KW-0378">Hydrolase</keyword>
<accession>A0ABU9CJH1</accession>